<dbReference type="Proteomes" id="UP001148662">
    <property type="component" value="Unassembled WGS sequence"/>
</dbReference>
<reference evidence="1" key="1">
    <citation type="submission" date="2022-07" db="EMBL/GenBank/DDBJ databases">
        <title>Genome Sequence of Phlebia brevispora.</title>
        <authorList>
            <person name="Buettner E."/>
        </authorList>
    </citation>
    <scope>NUCLEOTIDE SEQUENCE</scope>
    <source>
        <strain evidence="1">MPL23</strain>
    </source>
</reference>
<organism evidence="1 2">
    <name type="scientific">Phlebia brevispora</name>
    <dbReference type="NCBI Taxonomy" id="194682"/>
    <lineage>
        <taxon>Eukaryota</taxon>
        <taxon>Fungi</taxon>
        <taxon>Dikarya</taxon>
        <taxon>Basidiomycota</taxon>
        <taxon>Agaricomycotina</taxon>
        <taxon>Agaricomycetes</taxon>
        <taxon>Polyporales</taxon>
        <taxon>Meruliaceae</taxon>
        <taxon>Phlebia</taxon>
    </lineage>
</organism>
<sequence length="212" mass="24282">MSFLRGATSAFRQSWKKFADRNPRLSWTLSSLVWLPMGIVFTQNFYTLMVVTGRSMQVVPISIHWRDMVLFDRFSVRVRQKYERGDIVALKSPNDSLLIVKRIVALPGDTVKTLPPYPDPEVHIPPGHVWVEGDEPYHSEDSNRFGPVPLGLLDSKLSFIVWPVERIGPILKPSPPGPKAKRGPAWRREMDEVDRQRRREARVVVASSDINE</sequence>
<evidence type="ECO:0000313" key="1">
    <source>
        <dbReference type="EMBL" id="KAJ3524664.1"/>
    </source>
</evidence>
<protein>
    <submittedName>
        <fullName evidence="1">Uncharacterized protein</fullName>
    </submittedName>
</protein>
<evidence type="ECO:0000313" key="2">
    <source>
        <dbReference type="Proteomes" id="UP001148662"/>
    </source>
</evidence>
<comment type="caution">
    <text evidence="1">The sequence shown here is derived from an EMBL/GenBank/DDBJ whole genome shotgun (WGS) entry which is preliminary data.</text>
</comment>
<gene>
    <name evidence="1" type="ORF">NM688_g8522</name>
</gene>
<dbReference type="EMBL" id="JANHOG010002318">
    <property type="protein sequence ID" value="KAJ3524664.1"/>
    <property type="molecule type" value="Genomic_DNA"/>
</dbReference>
<name>A0ACC1RT62_9APHY</name>
<accession>A0ACC1RT62</accession>
<keyword evidence="2" id="KW-1185">Reference proteome</keyword>
<proteinExistence type="predicted"/>